<evidence type="ECO:0000313" key="2">
    <source>
        <dbReference type="EMBL" id="CAH2067379.1"/>
    </source>
</evidence>
<protein>
    <recommendedName>
        <fullName evidence="1">NmrA-like domain-containing protein</fullName>
    </recommendedName>
</protein>
<sequence>MATDKSKVLVIGGTGYIGKFIVEGGAKSGHPTFALVRESSLSDPVKGKLVQNFKDLGVTILYVRRLFFFYLIYM</sequence>
<reference evidence="2 3" key="1">
    <citation type="submission" date="2022-03" db="EMBL/GenBank/DDBJ databases">
        <authorList>
            <person name="Nunn A."/>
            <person name="Chopra R."/>
            <person name="Nunn A."/>
            <person name="Contreras Garrido A."/>
        </authorList>
    </citation>
    <scope>NUCLEOTIDE SEQUENCE [LARGE SCALE GENOMIC DNA]</scope>
</reference>
<accession>A0AAU9SPA5</accession>
<proteinExistence type="predicted"/>
<feature type="domain" description="NmrA-like" evidence="1">
    <location>
        <begin position="5"/>
        <end position="61"/>
    </location>
</feature>
<dbReference type="AlphaFoldDB" id="A0AAU9SPA5"/>
<dbReference type="EMBL" id="OU466861">
    <property type="protein sequence ID" value="CAH2067379.1"/>
    <property type="molecule type" value="Genomic_DNA"/>
</dbReference>
<dbReference type="Pfam" id="PF05368">
    <property type="entry name" value="NmrA"/>
    <property type="match status" value="1"/>
</dbReference>
<name>A0AAU9SPA5_THLAR</name>
<dbReference type="PANTHER" id="PTHR43349">
    <property type="entry name" value="PINORESINOL REDUCTASE-RELATED"/>
    <property type="match status" value="1"/>
</dbReference>
<dbReference type="Proteomes" id="UP000836841">
    <property type="component" value="Chromosome 5"/>
</dbReference>
<evidence type="ECO:0000259" key="1">
    <source>
        <dbReference type="Pfam" id="PF05368"/>
    </source>
</evidence>
<gene>
    <name evidence="2" type="ORF">TAV2_LOCUS17613</name>
</gene>
<evidence type="ECO:0000313" key="3">
    <source>
        <dbReference type="Proteomes" id="UP000836841"/>
    </source>
</evidence>
<keyword evidence="3" id="KW-1185">Reference proteome</keyword>
<dbReference type="InterPro" id="IPR008030">
    <property type="entry name" value="NmrA-like"/>
</dbReference>
<dbReference type="PANTHER" id="PTHR43349:SF93">
    <property type="entry name" value="ISOFLAVONE REDUCTASE HOMOLOG P3-RELATED"/>
    <property type="match status" value="1"/>
</dbReference>
<organism evidence="2 3">
    <name type="scientific">Thlaspi arvense</name>
    <name type="common">Field penny-cress</name>
    <dbReference type="NCBI Taxonomy" id="13288"/>
    <lineage>
        <taxon>Eukaryota</taxon>
        <taxon>Viridiplantae</taxon>
        <taxon>Streptophyta</taxon>
        <taxon>Embryophyta</taxon>
        <taxon>Tracheophyta</taxon>
        <taxon>Spermatophyta</taxon>
        <taxon>Magnoliopsida</taxon>
        <taxon>eudicotyledons</taxon>
        <taxon>Gunneridae</taxon>
        <taxon>Pentapetalae</taxon>
        <taxon>rosids</taxon>
        <taxon>malvids</taxon>
        <taxon>Brassicales</taxon>
        <taxon>Brassicaceae</taxon>
        <taxon>Thlaspideae</taxon>
        <taxon>Thlaspi</taxon>
    </lineage>
</organism>
<dbReference type="Gene3D" id="3.40.50.720">
    <property type="entry name" value="NAD(P)-binding Rossmann-like Domain"/>
    <property type="match status" value="1"/>
</dbReference>
<dbReference type="SUPFAM" id="SSF51735">
    <property type="entry name" value="NAD(P)-binding Rossmann-fold domains"/>
    <property type="match status" value="1"/>
</dbReference>
<dbReference type="InterPro" id="IPR036291">
    <property type="entry name" value="NAD(P)-bd_dom_sf"/>
</dbReference>
<dbReference type="InterPro" id="IPR050608">
    <property type="entry name" value="NmrA-type/Isoflavone_red_sf"/>
</dbReference>